<organism evidence="3 4">
    <name type="scientific">Bernardetia litoralis (strain ATCC 23117 / DSM 6794 / NBRC 15988 / NCIMB 1366 / Fx l1 / Sio-4)</name>
    <name type="common">Flexibacter litoralis</name>
    <dbReference type="NCBI Taxonomy" id="880071"/>
    <lineage>
        <taxon>Bacteria</taxon>
        <taxon>Pseudomonadati</taxon>
        <taxon>Bacteroidota</taxon>
        <taxon>Cytophagia</taxon>
        <taxon>Cytophagales</taxon>
        <taxon>Bernardetiaceae</taxon>
        <taxon>Bernardetia</taxon>
    </lineage>
</organism>
<dbReference type="eggNOG" id="COG1649">
    <property type="taxonomic scope" value="Bacteria"/>
</dbReference>
<sequence precursor="true">MNKVYLQLLNSIQKMKILSISIKSILVFFFLLFSLFLYQTVFAQDLLLNPSPKREFRAVWIASVGNIDFPSKSNLNSKAQREEFVSLVNLHYQNNLNALIVQVRPSGDALYPSVREPWSSVLTGKLGQMPMPFYDPLSFMIEETHKKSMEFHAWFNPFRAIMNLSQKIDLPANHITKLHPEWFMQAGNSLVFNPGEPDAREFVKEIIIEVVMRYDIDGVHLDDYFYPYPDAGVYDDKATFEKYGKEFSTIEEWRRDNINTFIKETALAIKNIKPYIKFGISPCAVWRNQSKDKIGSDTKGISAYDDLHADTRLWLQRGWIDYLAPQVYFSTKSTAVPYQTMIDWWQKNSFGRHIYIGHAVYKIENDKYDERWNNPSEMSDQIRSMRTRRGMAAGSIFYRSRFLQNNPAHVQDSLKANFYRFKALPPVLTWIDQTPPPPPMNLTISGSRKGAVLNWQAEETSDPFEQPTYFIVYRFEDGQKIDIQNPKNIAAILRQKECFYIDPNVRKNCKYRYLVTAVDRLHNESIATKSDLFKYKRRYLKQ</sequence>
<name>I4AQJ0_BERLS</name>
<dbReference type="Gene3D" id="3.20.20.80">
    <property type="entry name" value="Glycosidases"/>
    <property type="match status" value="1"/>
</dbReference>
<evidence type="ECO:0000313" key="3">
    <source>
        <dbReference type="EMBL" id="AFM06225.1"/>
    </source>
</evidence>
<protein>
    <recommendedName>
        <fullName evidence="2">Glycosyl hydrolase-like 10 domain-containing protein</fullName>
    </recommendedName>
</protein>
<evidence type="ECO:0000259" key="2">
    <source>
        <dbReference type="Pfam" id="PF02638"/>
    </source>
</evidence>
<dbReference type="PANTHER" id="PTHR43405">
    <property type="entry name" value="GLYCOSYL HYDROLASE DIGH"/>
    <property type="match status" value="1"/>
</dbReference>
<keyword evidence="4" id="KW-1185">Reference proteome</keyword>
<dbReference type="SUPFAM" id="SSF49265">
    <property type="entry name" value="Fibronectin type III"/>
    <property type="match status" value="1"/>
</dbReference>
<dbReference type="InterPro" id="IPR036116">
    <property type="entry name" value="FN3_sf"/>
</dbReference>
<dbReference type="STRING" id="880071.Fleli_3922"/>
<dbReference type="InterPro" id="IPR003790">
    <property type="entry name" value="GHL10"/>
</dbReference>
<dbReference type="Pfam" id="PF02638">
    <property type="entry name" value="GHL10"/>
    <property type="match status" value="1"/>
</dbReference>
<dbReference type="InterPro" id="IPR017853">
    <property type="entry name" value="GH"/>
</dbReference>
<dbReference type="PATRIC" id="fig|880071.3.peg.3923"/>
<keyword evidence="1" id="KW-0732">Signal</keyword>
<dbReference type="InterPro" id="IPR052177">
    <property type="entry name" value="Divisome_Glycosyl_Hydrolase"/>
</dbReference>
<dbReference type="InterPro" id="IPR013783">
    <property type="entry name" value="Ig-like_fold"/>
</dbReference>
<dbReference type="Gene3D" id="2.60.40.10">
    <property type="entry name" value="Immunoglobulins"/>
    <property type="match status" value="1"/>
</dbReference>
<dbReference type="AlphaFoldDB" id="I4AQJ0"/>
<gene>
    <name evidence="3" type="ordered locus">Fleli_3922</name>
</gene>
<proteinExistence type="predicted"/>
<dbReference type="EMBL" id="CP003345">
    <property type="protein sequence ID" value="AFM06225.1"/>
    <property type="molecule type" value="Genomic_DNA"/>
</dbReference>
<dbReference type="Proteomes" id="UP000006054">
    <property type="component" value="Chromosome"/>
</dbReference>
<dbReference type="SUPFAM" id="SSF51445">
    <property type="entry name" value="(Trans)glycosidases"/>
    <property type="match status" value="1"/>
</dbReference>
<evidence type="ECO:0000313" key="4">
    <source>
        <dbReference type="Proteomes" id="UP000006054"/>
    </source>
</evidence>
<dbReference type="PANTHER" id="PTHR43405:SF1">
    <property type="entry name" value="GLYCOSYL HYDROLASE DIGH"/>
    <property type="match status" value="1"/>
</dbReference>
<feature type="domain" description="Glycosyl hydrolase-like 10" evidence="2">
    <location>
        <begin position="55"/>
        <end position="372"/>
    </location>
</feature>
<dbReference type="HOGENOM" id="CLU_019247_2_1_10"/>
<evidence type="ECO:0000256" key="1">
    <source>
        <dbReference type="ARBA" id="ARBA00022729"/>
    </source>
</evidence>
<accession>I4AQJ0</accession>
<dbReference type="KEGG" id="fli:Fleli_3922"/>
<reference evidence="4" key="1">
    <citation type="submission" date="2012-06" db="EMBL/GenBank/DDBJ databases">
        <title>The complete genome of Flexibacter litoralis DSM 6794.</title>
        <authorList>
            <person name="Lucas S."/>
            <person name="Copeland A."/>
            <person name="Lapidus A."/>
            <person name="Glavina del Rio T."/>
            <person name="Dalin E."/>
            <person name="Tice H."/>
            <person name="Bruce D."/>
            <person name="Goodwin L."/>
            <person name="Pitluck S."/>
            <person name="Peters L."/>
            <person name="Ovchinnikova G."/>
            <person name="Lu M."/>
            <person name="Kyrpides N."/>
            <person name="Mavromatis K."/>
            <person name="Ivanova N."/>
            <person name="Brettin T."/>
            <person name="Detter J.C."/>
            <person name="Han C."/>
            <person name="Larimer F."/>
            <person name="Land M."/>
            <person name="Hauser L."/>
            <person name="Markowitz V."/>
            <person name="Cheng J.-F."/>
            <person name="Hugenholtz P."/>
            <person name="Woyke T."/>
            <person name="Wu D."/>
            <person name="Spring S."/>
            <person name="Lang E."/>
            <person name="Kopitz M."/>
            <person name="Brambilla E."/>
            <person name="Klenk H.-P."/>
            <person name="Eisen J.A."/>
        </authorList>
    </citation>
    <scope>NUCLEOTIDE SEQUENCE [LARGE SCALE GENOMIC DNA]</scope>
    <source>
        <strain evidence="4">ATCC 23117 / DSM 6794 / NBRC 15988 / NCIMB 1366 / Sio-4</strain>
    </source>
</reference>